<dbReference type="Proteomes" id="UP000429730">
    <property type="component" value="Unassembled WGS sequence"/>
</dbReference>
<dbReference type="AlphaFoldDB" id="A0AAP6V648"/>
<evidence type="ECO:0000313" key="2">
    <source>
        <dbReference type="Proteomes" id="UP000429730"/>
    </source>
</evidence>
<dbReference type="EMBL" id="WVTJ01000011">
    <property type="protein sequence ID" value="MXS52577.1"/>
    <property type="molecule type" value="Genomic_DNA"/>
</dbReference>
<gene>
    <name evidence="1" type="ORF">GTI81_07625</name>
</gene>
<reference evidence="1 2" key="1">
    <citation type="submission" date="2019-04" db="EMBL/GenBank/DDBJ databases">
        <title>Step-wise assembly of the neonatal virome modulated by breast feeding.</title>
        <authorList>
            <person name="Liang G."/>
            <person name="Bushman F."/>
        </authorList>
    </citation>
    <scope>NUCLEOTIDE SEQUENCE [LARGE SCALE GENOMIC DNA]</scope>
    <source>
        <strain evidence="1 2">E3754</strain>
    </source>
</reference>
<protein>
    <submittedName>
        <fullName evidence="1">Replication-relaxation</fullName>
    </submittedName>
</protein>
<dbReference type="Pfam" id="PF13814">
    <property type="entry name" value="Replic_Relax"/>
    <property type="match status" value="1"/>
</dbReference>
<dbReference type="RefSeq" id="WP_160808320.1">
    <property type="nucleotide sequence ID" value="NZ_WVTG01000006.1"/>
</dbReference>
<organism evidence="1 2">
    <name type="scientific">Enterococcus faecalis</name>
    <name type="common">Streptococcus faecalis</name>
    <dbReference type="NCBI Taxonomy" id="1351"/>
    <lineage>
        <taxon>Bacteria</taxon>
        <taxon>Bacillati</taxon>
        <taxon>Bacillota</taxon>
        <taxon>Bacilli</taxon>
        <taxon>Lactobacillales</taxon>
        <taxon>Enterococcaceae</taxon>
        <taxon>Enterococcus</taxon>
    </lineage>
</organism>
<dbReference type="InterPro" id="IPR025855">
    <property type="entry name" value="Replic_Relax"/>
</dbReference>
<name>A0AAP6V648_ENTFL</name>
<comment type="caution">
    <text evidence="1">The sequence shown here is derived from an EMBL/GenBank/DDBJ whole genome shotgun (WGS) entry which is preliminary data.</text>
</comment>
<accession>A0AAP6V648</accession>
<evidence type="ECO:0000313" key="1">
    <source>
        <dbReference type="EMBL" id="MXS52577.1"/>
    </source>
</evidence>
<proteinExistence type="predicted"/>
<sequence length="283" mass="33316">MTDKQNKRITKNELRRLSAILDSREIEIVRTIHQVKFASANQIQRIYFTENEKQSNNLRTCNRKLKRLKSFGLIDNLDQKIGGKSGGANSTVYGVSSAGYQFLRLDDMTLNATRKRLYEPNILFLEHTLAITETYTRLREMNRLNKIHDLQVTFEPSCWRTYMNKKGVATYLKPDLFARFAVDDETEDFVFYELDQATQCPKRVIRKCKQYLIYYNSGIEQRVNGVLPWVVWITPSEKRRDQLIRHINEAIPNAERIFRIITMSELETLTYDNNKEADDEQNI</sequence>